<evidence type="ECO:0000256" key="2">
    <source>
        <dbReference type="ARBA" id="ARBA00008814"/>
    </source>
</evidence>
<comment type="similarity">
    <text evidence="2">Belongs to the bacterial solute-binding protein 8 family.</text>
</comment>
<keyword evidence="4" id="KW-0732">Signal</keyword>
<dbReference type="Proteomes" id="UP000320055">
    <property type="component" value="Unassembled WGS sequence"/>
</dbReference>
<sequence>MVSFGFIAIASCSQNNFNDSPKVAITKGEARMVKHALGETAVPVRSQRVLALDNIALDSILALGVKPIAALYNENTGQFPVHLRDRISGVTKLPSEQQNIEEIASLNPDLILGGKNVEQVYKLLSQIAPTIVLAEGGNAEWKEQLKLTGNILGQSEEAEKILQEYDRRLAEFRAEIGDEVRSIEVSVVRIFPDRIRLYQRGSFSGEILAEAGLSRPPAQDSERLWREVSRERIQDADGDVIFVWSLGKEAEQALNQLQDDPLWSQLEAVQQGRVYEVPGYWIGSGPLAANAVIDDLFTHLTQAKP</sequence>
<dbReference type="AlphaFoldDB" id="A0A563VPL7"/>
<dbReference type="Pfam" id="PF01497">
    <property type="entry name" value="Peripla_BP_2"/>
    <property type="match status" value="1"/>
</dbReference>
<evidence type="ECO:0000256" key="1">
    <source>
        <dbReference type="ARBA" id="ARBA00004196"/>
    </source>
</evidence>
<dbReference type="InterPro" id="IPR051313">
    <property type="entry name" value="Bact_iron-sidero_bind"/>
</dbReference>
<dbReference type="CDD" id="cd01146">
    <property type="entry name" value="FhuD"/>
    <property type="match status" value="1"/>
</dbReference>
<gene>
    <name evidence="6" type="ORF">H1P_1950017</name>
</gene>
<keyword evidence="3" id="KW-0813">Transport</keyword>
<dbReference type="EMBL" id="CAACVJ010000107">
    <property type="protein sequence ID" value="VEP13351.1"/>
    <property type="molecule type" value="Genomic_DNA"/>
</dbReference>
<dbReference type="PROSITE" id="PS50983">
    <property type="entry name" value="FE_B12_PBP"/>
    <property type="match status" value="1"/>
</dbReference>
<dbReference type="PANTHER" id="PTHR30532:SF25">
    <property type="entry name" value="IRON(III) DICITRATE-BINDING PERIPLASMIC PROTEIN"/>
    <property type="match status" value="1"/>
</dbReference>
<evidence type="ECO:0000313" key="7">
    <source>
        <dbReference type="Proteomes" id="UP000320055"/>
    </source>
</evidence>
<dbReference type="GO" id="GO:1901678">
    <property type="term" value="P:iron coordination entity transport"/>
    <property type="evidence" value="ECO:0007669"/>
    <property type="project" value="UniProtKB-ARBA"/>
</dbReference>
<evidence type="ECO:0000256" key="4">
    <source>
        <dbReference type="ARBA" id="ARBA00022729"/>
    </source>
</evidence>
<dbReference type="InterPro" id="IPR002491">
    <property type="entry name" value="ABC_transptr_periplasmic_BD"/>
</dbReference>
<dbReference type="PANTHER" id="PTHR30532">
    <property type="entry name" value="IRON III DICITRATE-BINDING PERIPLASMIC PROTEIN"/>
    <property type="match status" value="1"/>
</dbReference>
<evidence type="ECO:0000313" key="6">
    <source>
        <dbReference type="EMBL" id="VEP13351.1"/>
    </source>
</evidence>
<feature type="domain" description="Fe/B12 periplasmic-binding" evidence="5">
    <location>
        <begin position="48"/>
        <end position="304"/>
    </location>
</feature>
<accession>A0A563VPL7</accession>
<keyword evidence="7" id="KW-1185">Reference proteome</keyword>
<reference evidence="6 7" key="1">
    <citation type="submission" date="2019-01" db="EMBL/GenBank/DDBJ databases">
        <authorList>
            <person name="Brito A."/>
        </authorList>
    </citation>
    <scope>NUCLEOTIDE SEQUENCE [LARGE SCALE GENOMIC DNA]</scope>
    <source>
        <strain evidence="6">1</strain>
    </source>
</reference>
<organism evidence="6 7">
    <name type="scientific">Hyella patelloides LEGE 07179</name>
    <dbReference type="NCBI Taxonomy" id="945734"/>
    <lineage>
        <taxon>Bacteria</taxon>
        <taxon>Bacillati</taxon>
        <taxon>Cyanobacteriota</taxon>
        <taxon>Cyanophyceae</taxon>
        <taxon>Pleurocapsales</taxon>
        <taxon>Hyellaceae</taxon>
        <taxon>Hyella</taxon>
    </lineage>
</organism>
<comment type="subcellular location">
    <subcellularLocation>
        <location evidence="1">Cell envelope</location>
    </subcellularLocation>
</comment>
<dbReference type="SUPFAM" id="SSF53807">
    <property type="entry name" value="Helical backbone' metal receptor"/>
    <property type="match status" value="1"/>
</dbReference>
<evidence type="ECO:0000259" key="5">
    <source>
        <dbReference type="PROSITE" id="PS50983"/>
    </source>
</evidence>
<dbReference type="RefSeq" id="WP_186376090.1">
    <property type="nucleotide sequence ID" value="NZ_LR213945.1"/>
</dbReference>
<evidence type="ECO:0000256" key="3">
    <source>
        <dbReference type="ARBA" id="ARBA00022448"/>
    </source>
</evidence>
<name>A0A563VPL7_9CYAN</name>
<proteinExistence type="inferred from homology"/>
<protein>
    <submittedName>
        <fullName evidence="6">Periplasmic binding protein</fullName>
    </submittedName>
</protein>
<dbReference type="Gene3D" id="3.40.50.1980">
    <property type="entry name" value="Nitrogenase molybdenum iron protein domain"/>
    <property type="match status" value="2"/>
</dbReference>
<dbReference type="GO" id="GO:0030288">
    <property type="term" value="C:outer membrane-bounded periplasmic space"/>
    <property type="evidence" value="ECO:0007669"/>
    <property type="project" value="TreeGrafter"/>
</dbReference>